<evidence type="ECO:0000313" key="2">
    <source>
        <dbReference type="EMBL" id="KAE9410032.1"/>
    </source>
</evidence>
<feature type="compositionally biased region" description="Low complexity" evidence="1">
    <location>
        <begin position="112"/>
        <end position="121"/>
    </location>
</feature>
<proteinExistence type="predicted"/>
<name>A0A6A4ICX1_9AGAR</name>
<gene>
    <name evidence="2" type="ORF">BT96DRAFT_1012300</name>
</gene>
<dbReference type="PANTHER" id="PTHR34693:SF1">
    <property type="entry name" value="PROTEIN PAR32"/>
    <property type="match status" value="1"/>
</dbReference>
<evidence type="ECO:0000256" key="1">
    <source>
        <dbReference type="SAM" id="MobiDB-lite"/>
    </source>
</evidence>
<keyword evidence="3" id="KW-1185">Reference proteome</keyword>
<feature type="compositionally biased region" description="Basic and acidic residues" evidence="1">
    <location>
        <begin position="30"/>
        <end position="55"/>
    </location>
</feature>
<dbReference type="InterPro" id="IPR053203">
    <property type="entry name" value="Cisplatin_resist-associated"/>
</dbReference>
<dbReference type="InterPro" id="IPR022024">
    <property type="entry name" value="DUF3602"/>
</dbReference>
<reference evidence="2" key="1">
    <citation type="journal article" date="2019" name="Environ. Microbiol.">
        <title>Fungal ecological strategies reflected in gene transcription - a case study of two litter decomposers.</title>
        <authorList>
            <person name="Barbi F."/>
            <person name="Kohler A."/>
            <person name="Barry K."/>
            <person name="Baskaran P."/>
            <person name="Daum C."/>
            <person name="Fauchery L."/>
            <person name="Ihrmark K."/>
            <person name="Kuo A."/>
            <person name="LaButti K."/>
            <person name="Lipzen A."/>
            <person name="Morin E."/>
            <person name="Grigoriev I.V."/>
            <person name="Henrissat B."/>
            <person name="Lindahl B."/>
            <person name="Martin F."/>
        </authorList>
    </citation>
    <scope>NUCLEOTIDE SEQUENCE</scope>
    <source>
        <strain evidence="2">JB14</strain>
    </source>
</reference>
<sequence>MTDLTTTHRSRSRDLTSSGRGGIGNIHNAVDPRTETGPDDISVKRGREPAVHPDKVFSTGRGGAGNIRSPSRDVAATTSHAPVQPDPRQEELIRAEAEHGGVFSTGRGGIGNISRSRSRGPSPKEDSSRSASHEHEHQNPKDHHSGVSDLLHKVLHPHHTEGHSPSKDVPKESAELAPPLNISRIDAK</sequence>
<dbReference type="Proteomes" id="UP000799118">
    <property type="component" value="Unassembled WGS sequence"/>
</dbReference>
<organism evidence="2 3">
    <name type="scientific">Gymnopus androsaceus JB14</name>
    <dbReference type="NCBI Taxonomy" id="1447944"/>
    <lineage>
        <taxon>Eukaryota</taxon>
        <taxon>Fungi</taxon>
        <taxon>Dikarya</taxon>
        <taxon>Basidiomycota</taxon>
        <taxon>Agaricomycotina</taxon>
        <taxon>Agaricomycetes</taxon>
        <taxon>Agaricomycetidae</taxon>
        <taxon>Agaricales</taxon>
        <taxon>Marasmiineae</taxon>
        <taxon>Omphalotaceae</taxon>
        <taxon>Gymnopus</taxon>
    </lineage>
</organism>
<accession>A0A6A4ICX1</accession>
<feature type="region of interest" description="Disordered" evidence="1">
    <location>
        <begin position="1"/>
        <end position="188"/>
    </location>
</feature>
<protein>
    <submittedName>
        <fullName evidence="2">Uncharacterized protein</fullName>
    </submittedName>
</protein>
<dbReference type="EMBL" id="ML769386">
    <property type="protein sequence ID" value="KAE9410032.1"/>
    <property type="molecule type" value="Genomic_DNA"/>
</dbReference>
<dbReference type="Pfam" id="PF12223">
    <property type="entry name" value="DUF3602"/>
    <property type="match status" value="2"/>
</dbReference>
<feature type="compositionally biased region" description="Basic and acidic residues" evidence="1">
    <location>
        <begin position="87"/>
        <end position="99"/>
    </location>
</feature>
<dbReference type="AlphaFoldDB" id="A0A6A4ICX1"/>
<dbReference type="OrthoDB" id="2537432at2759"/>
<feature type="compositionally biased region" description="Basic and acidic residues" evidence="1">
    <location>
        <begin position="122"/>
        <end position="174"/>
    </location>
</feature>
<dbReference type="PANTHER" id="PTHR34693">
    <property type="entry name" value="PROTEIN PAR32"/>
    <property type="match status" value="1"/>
</dbReference>
<evidence type="ECO:0000313" key="3">
    <source>
        <dbReference type="Proteomes" id="UP000799118"/>
    </source>
</evidence>